<evidence type="ECO:0000313" key="2">
    <source>
        <dbReference type="Proteomes" id="UP000202440"/>
    </source>
</evidence>
<protein>
    <submittedName>
        <fullName evidence="1">Uncharacterized protein</fullName>
    </submittedName>
</protein>
<dbReference type="KEGG" id="bsan:CHH28_17320"/>
<gene>
    <name evidence="1" type="ORF">CHH28_17320</name>
</gene>
<organism evidence="1 2">
    <name type="scientific">Bacterioplanes sanyensis</name>
    <dbReference type="NCBI Taxonomy" id="1249553"/>
    <lineage>
        <taxon>Bacteria</taxon>
        <taxon>Pseudomonadati</taxon>
        <taxon>Pseudomonadota</taxon>
        <taxon>Gammaproteobacteria</taxon>
        <taxon>Oceanospirillales</taxon>
        <taxon>Oceanospirillaceae</taxon>
        <taxon>Bacterioplanes</taxon>
    </lineage>
</organism>
<accession>A0A222FMS4</accession>
<keyword evidence="2" id="KW-1185">Reference proteome</keyword>
<dbReference type="Proteomes" id="UP000202440">
    <property type="component" value="Chromosome"/>
</dbReference>
<evidence type="ECO:0000313" key="1">
    <source>
        <dbReference type="EMBL" id="ASP40328.1"/>
    </source>
</evidence>
<proteinExistence type="predicted"/>
<name>A0A222FMS4_9GAMM</name>
<dbReference type="AlphaFoldDB" id="A0A222FMS4"/>
<reference evidence="1 2" key="1">
    <citation type="submission" date="2017-07" db="EMBL/GenBank/DDBJ databases">
        <title>Annotated genome sequence of Bacterioplanes sanyensis isolated from Red Sea.</title>
        <authorList>
            <person name="Rehman Z.U."/>
        </authorList>
    </citation>
    <scope>NUCLEOTIDE SEQUENCE [LARGE SCALE GENOMIC DNA]</scope>
    <source>
        <strain evidence="1 2">NV9</strain>
    </source>
</reference>
<dbReference type="EMBL" id="CP022530">
    <property type="protein sequence ID" value="ASP40328.1"/>
    <property type="molecule type" value="Genomic_DNA"/>
</dbReference>
<sequence>MIGVLSYLSRQRKKMLEHSPTESANNLHLLTLDELAQHQGMSCETMKNHLFHRGYLQQQGSEYLPTTKALAAGVICNKNGPTSVTLWPESFFDEIEQPYT</sequence>
<dbReference type="RefSeq" id="WP_094061497.1">
    <property type="nucleotide sequence ID" value="NZ_CP022530.1"/>
</dbReference>